<comment type="caution">
    <text evidence="1">The sequence shown here is derived from an EMBL/GenBank/DDBJ whole genome shotgun (WGS) entry which is preliminary data.</text>
</comment>
<evidence type="ECO:0000313" key="1">
    <source>
        <dbReference type="EMBL" id="KAK9147714.1"/>
    </source>
</evidence>
<proteinExistence type="predicted"/>
<dbReference type="Proteomes" id="UP001419268">
    <property type="component" value="Unassembled WGS sequence"/>
</dbReference>
<accession>A0AAP0PM92</accession>
<sequence>MASGKEAWLNNRATAASADINRSDWELLLDLGIVRTKFKNLRGGGSERREVDDEKGGRRRWGMAEVVRVAAVETELSVMQ</sequence>
<dbReference type="AlphaFoldDB" id="A0AAP0PM92"/>
<dbReference type="EMBL" id="JBBNAG010000003">
    <property type="protein sequence ID" value="KAK9147714.1"/>
    <property type="molecule type" value="Genomic_DNA"/>
</dbReference>
<gene>
    <name evidence="1" type="ORF">Scep_006471</name>
</gene>
<name>A0AAP0PM92_9MAGN</name>
<reference evidence="1 2" key="1">
    <citation type="submission" date="2024-01" db="EMBL/GenBank/DDBJ databases">
        <title>Genome assemblies of Stephania.</title>
        <authorList>
            <person name="Yang L."/>
        </authorList>
    </citation>
    <scope>NUCLEOTIDE SEQUENCE [LARGE SCALE GENOMIC DNA]</scope>
    <source>
        <strain evidence="1">JXDWG</strain>
        <tissue evidence="1">Leaf</tissue>
    </source>
</reference>
<evidence type="ECO:0000313" key="2">
    <source>
        <dbReference type="Proteomes" id="UP001419268"/>
    </source>
</evidence>
<protein>
    <submittedName>
        <fullName evidence="1">Uncharacterized protein</fullName>
    </submittedName>
</protein>
<organism evidence="1 2">
    <name type="scientific">Stephania cephalantha</name>
    <dbReference type="NCBI Taxonomy" id="152367"/>
    <lineage>
        <taxon>Eukaryota</taxon>
        <taxon>Viridiplantae</taxon>
        <taxon>Streptophyta</taxon>
        <taxon>Embryophyta</taxon>
        <taxon>Tracheophyta</taxon>
        <taxon>Spermatophyta</taxon>
        <taxon>Magnoliopsida</taxon>
        <taxon>Ranunculales</taxon>
        <taxon>Menispermaceae</taxon>
        <taxon>Menispermoideae</taxon>
        <taxon>Cissampelideae</taxon>
        <taxon>Stephania</taxon>
    </lineage>
</organism>
<keyword evidence="2" id="KW-1185">Reference proteome</keyword>